<evidence type="ECO:0000313" key="2">
    <source>
        <dbReference type="Proteomes" id="UP001457282"/>
    </source>
</evidence>
<proteinExistence type="predicted"/>
<sequence>MSSIDRPCFLSRVRQKGNPEPWMMTKDFIYIGVTVYKLIESRRRCRREVDARDVTYQHNLITERFFPTRSSKLSKPSYLSKIRKRLAELFSGLGIPAAEQPPILAKIMEILPAAYPVVPILVTIVDPTRCMAGSVHDRLHILLDKLHRDSCRERERWHQCNFPFPNLADRQ</sequence>
<comment type="caution">
    <text evidence="1">The sequence shown here is derived from an EMBL/GenBank/DDBJ whole genome shotgun (WGS) entry which is preliminary data.</text>
</comment>
<dbReference type="AlphaFoldDB" id="A0AAW1WFI8"/>
<dbReference type="EMBL" id="JBEDUW010000006">
    <property type="protein sequence ID" value="KAK9922067.1"/>
    <property type="molecule type" value="Genomic_DNA"/>
</dbReference>
<evidence type="ECO:0000313" key="1">
    <source>
        <dbReference type="EMBL" id="KAK9922067.1"/>
    </source>
</evidence>
<organism evidence="1 2">
    <name type="scientific">Rubus argutus</name>
    <name type="common">Southern blackberry</name>
    <dbReference type="NCBI Taxonomy" id="59490"/>
    <lineage>
        <taxon>Eukaryota</taxon>
        <taxon>Viridiplantae</taxon>
        <taxon>Streptophyta</taxon>
        <taxon>Embryophyta</taxon>
        <taxon>Tracheophyta</taxon>
        <taxon>Spermatophyta</taxon>
        <taxon>Magnoliopsida</taxon>
        <taxon>eudicotyledons</taxon>
        <taxon>Gunneridae</taxon>
        <taxon>Pentapetalae</taxon>
        <taxon>rosids</taxon>
        <taxon>fabids</taxon>
        <taxon>Rosales</taxon>
        <taxon>Rosaceae</taxon>
        <taxon>Rosoideae</taxon>
        <taxon>Rosoideae incertae sedis</taxon>
        <taxon>Rubus</taxon>
    </lineage>
</organism>
<reference evidence="1 2" key="1">
    <citation type="journal article" date="2023" name="G3 (Bethesda)">
        <title>A chromosome-length genome assembly and annotation of blackberry (Rubus argutus, cv. 'Hillquist').</title>
        <authorList>
            <person name="Bruna T."/>
            <person name="Aryal R."/>
            <person name="Dudchenko O."/>
            <person name="Sargent D.J."/>
            <person name="Mead D."/>
            <person name="Buti M."/>
            <person name="Cavallini A."/>
            <person name="Hytonen T."/>
            <person name="Andres J."/>
            <person name="Pham M."/>
            <person name="Weisz D."/>
            <person name="Mascagni F."/>
            <person name="Usai G."/>
            <person name="Natali L."/>
            <person name="Bassil N."/>
            <person name="Fernandez G.E."/>
            <person name="Lomsadze A."/>
            <person name="Armour M."/>
            <person name="Olukolu B."/>
            <person name="Poorten T."/>
            <person name="Britton C."/>
            <person name="Davik J."/>
            <person name="Ashrafi H."/>
            <person name="Aiden E.L."/>
            <person name="Borodovsky M."/>
            <person name="Worthington M."/>
        </authorList>
    </citation>
    <scope>NUCLEOTIDE SEQUENCE [LARGE SCALE GENOMIC DNA]</scope>
    <source>
        <strain evidence="1">PI 553951</strain>
    </source>
</reference>
<name>A0AAW1WFI8_RUBAR</name>
<gene>
    <name evidence="1" type="ORF">M0R45_030549</name>
</gene>
<accession>A0AAW1WFI8</accession>
<protein>
    <submittedName>
        <fullName evidence="1">Uncharacterized protein</fullName>
    </submittedName>
</protein>
<keyword evidence="2" id="KW-1185">Reference proteome</keyword>
<dbReference type="Proteomes" id="UP001457282">
    <property type="component" value="Unassembled WGS sequence"/>
</dbReference>